<dbReference type="EMBL" id="BK015474">
    <property type="protein sequence ID" value="DAE08763.1"/>
    <property type="molecule type" value="Genomic_DNA"/>
</dbReference>
<accession>A0A8S5PQK1</accession>
<organism evidence="1">
    <name type="scientific">Myoviridae sp. ctLjW1</name>
    <dbReference type="NCBI Taxonomy" id="2825084"/>
    <lineage>
        <taxon>Viruses</taxon>
        <taxon>Duplodnaviria</taxon>
        <taxon>Heunggongvirae</taxon>
        <taxon>Uroviricota</taxon>
        <taxon>Caudoviricetes</taxon>
    </lineage>
</organism>
<evidence type="ECO:0000313" key="1">
    <source>
        <dbReference type="EMBL" id="DAE08763.1"/>
    </source>
</evidence>
<proteinExistence type="predicted"/>
<name>A0A8S5PQK1_9CAUD</name>
<protein>
    <submittedName>
        <fullName evidence="1">Uncharacterized protein</fullName>
    </submittedName>
</protein>
<sequence>MGLLEIASGQSVWRGMDYYDDKKVLSWKVTGDESYAGYL</sequence>
<reference evidence="1" key="1">
    <citation type="journal article" date="2021" name="Proc. Natl. Acad. Sci. U.S.A.">
        <title>A Catalog of Tens of Thousands of Viruses from Human Metagenomes Reveals Hidden Associations with Chronic Diseases.</title>
        <authorList>
            <person name="Tisza M.J."/>
            <person name="Buck C.B."/>
        </authorList>
    </citation>
    <scope>NUCLEOTIDE SEQUENCE</scope>
    <source>
        <strain evidence="1">CtLjW1</strain>
    </source>
</reference>